<feature type="domain" description="ABC transmembrane type-1" evidence="8">
    <location>
        <begin position="1"/>
        <end position="109"/>
    </location>
</feature>
<keyword evidence="3" id="KW-0547">Nucleotide-binding</keyword>
<evidence type="ECO:0000256" key="7">
    <source>
        <dbReference type="SAM" id="Phobius"/>
    </source>
</evidence>
<dbReference type="Ensembl" id="ENSHHUT00000001991.1">
    <property type="protein sequence ID" value="ENSHHUP00000001921.1"/>
    <property type="gene ID" value="ENSHHUG00000001261.1"/>
</dbReference>
<evidence type="ECO:0000256" key="6">
    <source>
        <dbReference type="ARBA" id="ARBA00023136"/>
    </source>
</evidence>
<proteinExistence type="predicted"/>
<dbReference type="InterPro" id="IPR050173">
    <property type="entry name" value="ABC_transporter_C-like"/>
</dbReference>
<evidence type="ECO:0000256" key="1">
    <source>
        <dbReference type="ARBA" id="ARBA00022448"/>
    </source>
</evidence>
<dbReference type="GO" id="GO:0005524">
    <property type="term" value="F:ATP binding"/>
    <property type="evidence" value="ECO:0007669"/>
    <property type="project" value="UniProtKB-KW"/>
</dbReference>
<reference evidence="9" key="2">
    <citation type="submission" date="2025-08" db="UniProtKB">
        <authorList>
            <consortium name="Ensembl"/>
        </authorList>
    </citation>
    <scope>IDENTIFICATION</scope>
</reference>
<dbReference type="InterPro" id="IPR036640">
    <property type="entry name" value="ABC1_TM_sf"/>
</dbReference>
<keyword evidence="6 7" id="KW-0472">Membrane</keyword>
<keyword evidence="2 7" id="KW-0812">Transmembrane</keyword>
<dbReference type="AlphaFoldDB" id="A0A4W5JQ63"/>
<evidence type="ECO:0000256" key="3">
    <source>
        <dbReference type="ARBA" id="ARBA00022741"/>
    </source>
</evidence>
<reference evidence="9" key="3">
    <citation type="submission" date="2025-09" db="UniProtKB">
        <authorList>
            <consortium name="Ensembl"/>
        </authorList>
    </citation>
    <scope>IDENTIFICATION</scope>
</reference>
<evidence type="ECO:0000259" key="8">
    <source>
        <dbReference type="PROSITE" id="PS50929"/>
    </source>
</evidence>
<evidence type="ECO:0000256" key="5">
    <source>
        <dbReference type="ARBA" id="ARBA00022989"/>
    </source>
</evidence>
<feature type="transmembrane region" description="Helical" evidence="7">
    <location>
        <begin position="85"/>
        <end position="107"/>
    </location>
</feature>
<evidence type="ECO:0000313" key="10">
    <source>
        <dbReference type="Proteomes" id="UP000314982"/>
    </source>
</evidence>
<keyword evidence="1" id="KW-0813">Transport</keyword>
<dbReference type="PROSITE" id="PS50929">
    <property type="entry name" value="ABC_TM1F"/>
    <property type="match status" value="1"/>
</dbReference>
<evidence type="ECO:0000313" key="9">
    <source>
        <dbReference type="Ensembl" id="ENSHHUP00000001921.1"/>
    </source>
</evidence>
<reference evidence="10" key="1">
    <citation type="submission" date="2018-06" db="EMBL/GenBank/DDBJ databases">
        <title>Genome assembly of Danube salmon.</title>
        <authorList>
            <person name="Macqueen D.J."/>
            <person name="Gundappa M.K."/>
        </authorList>
    </citation>
    <scope>NUCLEOTIDE SEQUENCE [LARGE SCALE GENOMIC DNA]</scope>
</reference>
<dbReference type="GeneTree" id="ENSGT00940000165591"/>
<protein>
    <recommendedName>
        <fullName evidence="8">ABC transmembrane type-1 domain-containing protein</fullName>
    </recommendedName>
</protein>
<dbReference type="GO" id="GO:0140359">
    <property type="term" value="F:ABC-type transporter activity"/>
    <property type="evidence" value="ECO:0007669"/>
    <property type="project" value="InterPro"/>
</dbReference>
<accession>A0A4W5JQ63</accession>
<evidence type="ECO:0000256" key="4">
    <source>
        <dbReference type="ARBA" id="ARBA00022840"/>
    </source>
</evidence>
<dbReference type="PANTHER" id="PTHR24223:SF339">
    <property type="entry name" value="ATP-BINDING CASSETTE SUB-FAMILY C MEMBER 6"/>
    <property type="match status" value="1"/>
</dbReference>
<keyword evidence="5 7" id="KW-1133">Transmembrane helix</keyword>
<keyword evidence="4" id="KW-0067">ATP-binding</keyword>
<dbReference type="SUPFAM" id="SSF90123">
    <property type="entry name" value="ABC transporter transmembrane region"/>
    <property type="match status" value="1"/>
</dbReference>
<dbReference type="Gene3D" id="1.20.1560.10">
    <property type="entry name" value="ABC transporter type 1, transmembrane domain"/>
    <property type="match status" value="1"/>
</dbReference>
<dbReference type="Proteomes" id="UP000314982">
    <property type="component" value="Unassembled WGS sequence"/>
</dbReference>
<dbReference type="InterPro" id="IPR011527">
    <property type="entry name" value="ABC1_TM_dom"/>
</dbReference>
<organism evidence="9 10">
    <name type="scientific">Hucho hucho</name>
    <name type="common">huchen</name>
    <dbReference type="NCBI Taxonomy" id="62062"/>
    <lineage>
        <taxon>Eukaryota</taxon>
        <taxon>Metazoa</taxon>
        <taxon>Chordata</taxon>
        <taxon>Craniata</taxon>
        <taxon>Vertebrata</taxon>
        <taxon>Euteleostomi</taxon>
        <taxon>Actinopterygii</taxon>
        <taxon>Neopterygii</taxon>
        <taxon>Teleostei</taxon>
        <taxon>Protacanthopterygii</taxon>
        <taxon>Salmoniformes</taxon>
        <taxon>Salmonidae</taxon>
        <taxon>Salmoninae</taxon>
        <taxon>Hucho</taxon>
    </lineage>
</organism>
<feature type="transmembrane region" description="Helical" evidence="7">
    <location>
        <begin position="12"/>
        <end position="28"/>
    </location>
</feature>
<dbReference type="PANTHER" id="PTHR24223">
    <property type="entry name" value="ATP-BINDING CASSETTE SUB-FAMILY C"/>
    <property type="match status" value="1"/>
</dbReference>
<dbReference type="Pfam" id="PF00664">
    <property type="entry name" value="ABC_membrane"/>
    <property type="match status" value="1"/>
</dbReference>
<dbReference type="GO" id="GO:0016020">
    <property type="term" value="C:membrane"/>
    <property type="evidence" value="ECO:0007669"/>
    <property type="project" value="InterPro"/>
</dbReference>
<evidence type="ECO:0000256" key="2">
    <source>
        <dbReference type="ARBA" id="ARBA00022692"/>
    </source>
</evidence>
<name>A0A4W5JQ63_9TELE</name>
<sequence>MRDQDSDLWKGFMFAFLLFLLSSLQSLFNHQYMYSCFTVGMRVKTAVMGLVYRKSLVISSAARQSCTVGEIVNLVSADTQKLMDMVVYFNAVWVAPIEIALCLFFLWQVGRTHTSTTYAHAGALTHCCYPSPVSNSVWVRQP</sequence>
<keyword evidence="10" id="KW-1185">Reference proteome</keyword>